<comment type="caution">
    <text evidence="10">The sequence shown here is derived from an EMBL/GenBank/DDBJ whole genome shotgun (WGS) entry which is preliminary data.</text>
</comment>
<dbReference type="AlphaFoldDB" id="A0A927UD49"/>
<gene>
    <name evidence="10" type="ORF">E7272_10280</name>
</gene>
<keyword evidence="6" id="KW-0482">Metalloprotease</keyword>
<evidence type="ECO:0000256" key="3">
    <source>
        <dbReference type="ARBA" id="ARBA00022723"/>
    </source>
</evidence>
<keyword evidence="2" id="KW-0645">Protease</keyword>
<proteinExistence type="predicted"/>
<dbReference type="PANTHER" id="PTHR11733">
    <property type="entry name" value="ZINC METALLOPROTEASE FAMILY M13 NEPRILYSIN-RELATED"/>
    <property type="match status" value="1"/>
</dbReference>
<keyword evidence="5" id="KW-0862">Zinc</keyword>
<dbReference type="PANTHER" id="PTHR11733:SF241">
    <property type="entry name" value="GH26575P-RELATED"/>
    <property type="match status" value="1"/>
</dbReference>
<dbReference type="CDD" id="cd08662">
    <property type="entry name" value="M13"/>
    <property type="match status" value="1"/>
</dbReference>
<evidence type="ECO:0000259" key="8">
    <source>
        <dbReference type="Pfam" id="PF01431"/>
    </source>
</evidence>
<evidence type="ECO:0000256" key="5">
    <source>
        <dbReference type="ARBA" id="ARBA00022833"/>
    </source>
</evidence>
<protein>
    <submittedName>
        <fullName evidence="10">M13 family metallopeptidase</fullName>
    </submittedName>
</protein>
<feature type="chain" id="PRO_5037749722" evidence="7">
    <location>
        <begin position="30"/>
        <end position="681"/>
    </location>
</feature>
<dbReference type="PRINTS" id="PR00786">
    <property type="entry name" value="NEPRILYSIN"/>
</dbReference>
<dbReference type="Gene3D" id="3.40.390.10">
    <property type="entry name" value="Collagenase (Catalytic Domain)"/>
    <property type="match status" value="1"/>
</dbReference>
<dbReference type="EMBL" id="SVER01000027">
    <property type="protein sequence ID" value="MBE5920215.1"/>
    <property type="molecule type" value="Genomic_DNA"/>
</dbReference>
<keyword evidence="4" id="KW-0378">Hydrolase</keyword>
<dbReference type="InterPro" id="IPR042089">
    <property type="entry name" value="Peptidase_M13_dom_2"/>
</dbReference>
<dbReference type="GO" id="GO:0046872">
    <property type="term" value="F:metal ion binding"/>
    <property type="evidence" value="ECO:0007669"/>
    <property type="project" value="UniProtKB-KW"/>
</dbReference>
<name>A0A927UD49_9FIRM</name>
<comment type="cofactor">
    <cofactor evidence="1">
        <name>Zn(2+)</name>
        <dbReference type="ChEBI" id="CHEBI:29105"/>
    </cofactor>
</comment>
<feature type="domain" description="Peptidase M13 C-terminal" evidence="8">
    <location>
        <begin position="486"/>
        <end position="677"/>
    </location>
</feature>
<feature type="signal peptide" evidence="7">
    <location>
        <begin position="1"/>
        <end position="29"/>
    </location>
</feature>
<keyword evidence="3" id="KW-0479">Metal-binding</keyword>
<evidence type="ECO:0000259" key="9">
    <source>
        <dbReference type="Pfam" id="PF05649"/>
    </source>
</evidence>
<dbReference type="Pfam" id="PF05649">
    <property type="entry name" value="Peptidase_M13_N"/>
    <property type="match status" value="1"/>
</dbReference>
<evidence type="ECO:0000256" key="6">
    <source>
        <dbReference type="ARBA" id="ARBA00023049"/>
    </source>
</evidence>
<evidence type="ECO:0000256" key="7">
    <source>
        <dbReference type="SAM" id="SignalP"/>
    </source>
</evidence>
<dbReference type="GO" id="GO:0016485">
    <property type="term" value="P:protein processing"/>
    <property type="evidence" value="ECO:0007669"/>
    <property type="project" value="TreeGrafter"/>
</dbReference>
<organism evidence="10 11">
    <name type="scientific">Pseudobutyrivibrio ruminis</name>
    <dbReference type="NCBI Taxonomy" id="46206"/>
    <lineage>
        <taxon>Bacteria</taxon>
        <taxon>Bacillati</taxon>
        <taxon>Bacillota</taxon>
        <taxon>Clostridia</taxon>
        <taxon>Lachnospirales</taxon>
        <taxon>Lachnospiraceae</taxon>
        <taxon>Pseudobutyrivibrio</taxon>
    </lineage>
</organism>
<evidence type="ECO:0000313" key="11">
    <source>
        <dbReference type="Proteomes" id="UP000766246"/>
    </source>
</evidence>
<evidence type="ECO:0000256" key="2">
    <source>
        <dbReference type="ARBA" id="ARBA00022670"/>
    </source>
</evidence>
<dbReference type="InterPro" id="IPR008753">
    <property type="entry name" value="Peptidase_M13_N"/>
</dbReference>
<accession>A0A927UD49</accession>
<dbReference type="InterPro" id="IPR000718">
    <property type="entry name" value="Peptidase_M13"/>
</dbReference>
<evidence type="ECO:0000313" key="10">
    <source>
        <dbReference type="EMBL" id="MBE5920215.1"/>
    </source>
</evidence>
<dbReference type="InterPro" id="IPR024079">
    <property type="entry name" value="MetalloPept_cat_dom_sf"/>
</dbReference>
<dbReference type="GO" id="GO:0005886">
    <property type="term" value="C:plasma membrane"/>
    <property type="evidence" value="ECO:0007669"/>
    <property type="project" value="TreeGrafter"/>
</dbReference>
<keyword evidence="7" id="KW-0732">Signal</keyword>
<sequence>MLIKKYFRATCSIAIAFALTLQSSVTALAAPDSWKDPSTIGSVSATEAYNLKDDFYTTVNRDWLAATAIPDGKDNYGEFNSLQDQNDANLIEIMKKSDSDDLDQKIFHTYYEFLSDWDTRNALGYAPIMPFIDSIRSISSLEEMNKFLVNPDVNVLENGIVSYYSTVSFDEPSKYVLNLSESVLLLPDANDYTTLSDLGSIYKDMYTDTASYMLKRMGYSSKEAKKTIKDCFAYEALLAKNMYTQDDLNSLDFFKNINNVLPLADVKALLGNYPIEGILNSVGFTDIDNVVAENPKYLASVGNLYNEKNLALMKNYFIVHTVIYFSDILDRETYETTEKIKNNAFGVSGIKSDDQYYLDTAKNNLMTVIDNVYINNFTSDKMKKDIEGVIKDSIAYYRKMLMNEAWLSQQTKDAATHKLDSMVIHAVKPDKLQDHSGLVLIPKSEGGNLVVASLIAMKYWTQDNYKKYKTTKDRDAWDYNSMYEVNSYYNFTDNSINIIPGICGGVFYNEDMAKEEIYGGIGAVIGHEISHAFDSRGGQFDASGTLADWWTPEDKAAFDDRVSKLTTYFDNLKVSDTMGNCNGVMLSGEAIADMAGIKCMLNLAAKEPDFDYNKFFTHYAVMWRRLLTSENELYRMSQDPHPLSYLRTNLVLAQYDEFLNTYGITATDGMYIAPADRISVW</sequence>
<dbReference type="Proteomes" id="UP000766246">
    <property type="component" value="Unassembled WGS sequence"/>
</dbReference>
<dbReference type="Pfam" id="PF01431">
    <property type="entry name" value="Peptidase_M13"/>
    <property type="match status" value="1"/>
</dbReference>
<dbReference type="PROSITE" id="PS51885">
    <property type="entry name" value="NEPRILYSIN"/>
    <property type="match status" value="1"/>
</dbReference>
<evidence type="ECO:0000256" key="4">
    <source>
        <dbReference type="ARBA" id="ARBA00022801"/>
    </source>
</evidence>
<dbReference type="Gene3D" id="1.10.1380.10">
    <property type="entry name" value="Neutral endopeptidase , domain2"/>
    <property type="match status" value="1"/>
</dbReference>
<reference evidence="10" key="1">
    <citation type="submission" date="2019-04" db="EMBL/GenBank/DDBJ databases">
        <title>Evolution of Biomass-Degrading Anaerobic Consortia Revealed by Metagenomics.</title>
        <authorList>
            <person name="Peng X."/>
        </authorList>
    </citation>
    <scope>NUCLEOTIDE SEQUENCE</scope>
    <source>
        <strain evidence="10">SIG311</strain>
    </source>
</reference>
<feature type="domain" description="Peptidase M13 N-terminal" evidence="9">
    <location>
        <begin position="52"/>
        <end position="425"/>
    </location>
</feature>
<dbReference type="InterPro" id="IPR018497">
    <property type="entry name" value="Peptidase_M13_C"/>
</dbReference>
<dbReference type="GO" id="GO:0004222">
    <property type="term" value="F:metalloendopeptidase activity"/>
    <property type="evidence" value="ECO:0007669"/>
    <property type="project" value="InterPro"/>
</dbReference>
<dbReference type="SUPFAM" id="SSF55486">
    <property type="entry name" value="Metalloproteases ('zincins'), catalytic domain"/>
    <property type="match status" value="1"/>
</dbReference>
<evidence type="ECO:0000256" key="1">
    <source>
        <dbReference type="ARBA" id="ARBA00001947"/>
    </source>
</evidence>